<name>A0A6C0LBD6_9ZZZZ</name>
<proteinExistence type="predicted"/>
<reference evidence="1" key="1">
    <citation type="journal article" date="2020" name="Nature">
        <title>Giant virus diversity and host interactions through global metagenomics.</title>
        <authorList>
            <person name="Schulz F."/>
            <person name="Roux S."/>
            <person name="Paez-Espino D."/>
            <person name="Jungbluth S."/>
            <person name="Walsh D.A."/>
            <person name="Denef V.J."/>
            <person name="McMahon K.D."/>
            <person name="Konstantinidis K.T."/>
            <person name="Eloe-Fadrosh E.A."/>
            <person name="Kyrpides N.C."/>
            <person name="Woyke T."/>
        </authorList>
    </citation>
    <scope>NUCLEOTIDE SEQUENCE</scope>
    <source>
        <strain evidence="1">GVMAG-M-3300027769-26</strain>
    </source>
</reference>
<sequence length="403" mass="46857">MKTFLEDKKVIKSFLDKHATVYDLKDCVGDKGLFLNNNIEYGGRVPNFIIDKYDIKYFTEVLDNLNLLGETPRNITTDYLQSNIIELIIQWIQLRLNTGIIFKFSYWDYLNNLYVNECFKNGSFKSLATKGMSNTNIRNLYFGDCREHEVLLHVMLKIYLQHHGLDNEFMVFKYYGYGTTITNSSLNTKFWKDKKFELNMHLKSQMGGSKSASSKNSSNSQSSSFMKKTLFPSIDKIEIATWEHTHPLLYVKSENKIYALDALGHKTGLNPNMVERHNIEIKIEALPVQNRIDEYNYSLWYNNLQDKDSRIYVENPTPFSKNTPFIMPVKKNVQGLIFGNKFNREKLESSQYYKPLLRVLDLRSLNRSAILSEGINELCLIKQKDSSSSMRTSPQTGKKFTSK</sequence>
<organism evidence="1">
    <name type="scientific">viral metagenome</name>
    <dbReference type="NCBI Taxonomy" id="1070528"/>
    <lineage>
        <taxon>unclassified sequences</taxon>
        <taxon>metagenomes</taxon>
        <taxon>organismal metagenomes</taxon>
    </lineage>
</organism>
<protein>
    <submittedName>
        <fullName evidence="1">Uncharacterized protein</fullName>
    </submittedName>
</protein>
<evidence type="ECO:0000313" key="1">
    <source>
        <dbReference type="EMBL" id="QHU27747.1"/>
    </source>
</evidence>
<dbReference type="AlphaFoldDB" id="A0A6C0LBD6"/>
<accession>A0A6C0LBD6</accession>
<dbReference type="EMBL" id="MN740461">
    <property type="protein sequence ID" value="QHU27747.1"/>
    <property type="molecule type" value="Genomic_DNA"/>
</dbReference>